<dbReference type="Pfam" id="PF13370">
    <property type="entry name" value="Fer4_13"/>
    <property type="match status" value="1"/>
</dbReference>
<name>A0ABV9Q213_9BACL</name>
<proteinExistence type="predicted"/>
<organism evidence="2 3">
    <name type="scientific">Effusibacillus consociatus</name>
    <dbReference type="NCBI Taxonomy" id="1117041"/>
    <lineage>
        <taxon>Bacteria</taxon>
        <taxon>Bacillati</taxon>
        <taxon>Bacillota</taxon>
        <taxon>Bacilli</taxon>
        <taxon>Bacillales</taxon>
        <taxon>Alicyclobacillaceae</taxon>
        <taxon>Effusibacillus</taxon>
    </lineage>
</organism>
<dbReference type="PANTHER" id="PTHR42773:SF1">
    <property type="entry name" value="METALLO-BETA-LACTAMASE FAMILY PROTEIN"/>
    <property type="match status" value="1"/>
</dbReference>
<comment type="caution">
    <text evidence="2">The sequence shown here is derived from an EMBL/GenBank/DDBJ whole genome shotgun (WGS) entry which is preliminary data.</text>
</comment>
<dbReference type="InterPro" id="IPR036866">
    <property type="entry name" value="RibonucZ/Hydroxyglut_hydro"/>
</dbReference>
<sequence>MGTEKRLDTNVPGDFYVTEACINCDQCRQLAPPIFSEVGDYSAVISQPWREEDRTKAFHALLSCPTGAIGSERKEGLTEAIADFPLLIENNVFYCGFTSRKSYGASSYFIKHPTGNWLVDAPRWAPQLVHKFEQLGGIRYIFLTHQDDVADAEKYAEKFNAERIIHVLEKNSQPGAEHFIQDRTAVDWAPDFRIIPVPGHTKGHMVLLYREKYLFTGDHLAWDRERGQLDANEDFCWYSWKEQGESMERLAKERFEWILPGHGDRVYLEADEMNIAMNQLLSRMK</sequence>
<dbReference type="SUPFAM" id="SSF54862">
    <property type="entry name" value="4Fe-4S ferredoxins"/>
    <property type="match status" value="1"/>
</dbReference>
<dbReference type="EMBL" id="JBHSHC010000029">
    <property type="protein sequence ID" value="MFC4766722.1"/>
    <property type="molecule type" value="Genomic_DNA"/>
</dbReference>
<feature type="domain" description="Metallo-beta-lactamase" evidence="1">
    <location>
        <begin position="104"/>
        <end position="262"/>
    </location>
</feature>
<reference evidence="3" key="1">
    <citation type="journal article" date="2019" name="Int. J. Syst. Evol. Microbiol.">
        <title>The Global Catalogue of Microorganisms (GCM) 10K type strain sequencing project: providing services to taxonomists for standard genome sequencing and annotation.</title>
        <authorList>
            <consortium name="The Broad Institute Genomics Platform"/>
            <consortium name="The Broad Institute Genome Sequencing Center for Infectious Disease"/>
            <person name="Wu L."/>
            <person name="Ma J."/>
        </authorList>
    </citation>
    <scope>NUCLEOTIDE SEQUENCE [LARGE SCALE GENOMIC DNA]</scope>
    <source>
        <strain evidence="3">WYCCWR 12678</strain>
    </source>
</reference>
<accession>A0ABV9Q213</accession>
<evidence type="ECO:0000313" key="3">
    <source>
        <dbReference type="Proteomes" id="UP001596002"/>
    </source>
</evidence>
<gene>
    <name evidence="2" type="ORF">ACFO8Q_04950</name>
</gene>
<dbReference type="CDD" id="cd07727">
    <property type="entry name" value="YmaE-like_MBL-fold"/>
    <property type="match status" value="1"/>
</dbReference>
<protein>
    <submittedName>
        <fullName evidence="2">MBL fold metallo-hydrolase</fullName>
    </submittedName>
</protein>
<dbReference type="SUPFAM" id="SSF56281">
    <property type="entry name" value="Metallo-hydrolase/oxidoreductase"/>
    <property type="match status" value="1"/>
</dbReference>
<keyword evidence="3" id="KW-1185">Reference proteome</keyword>
<dbReference type="RefSeq" id="WP_380024619.1">
    <property type="nucleotide sequence ID" value="NZ_JBHSHC010000029.1"/>
</dbReference>
<dbReference type="InterPro" id="IPR001279">
    <property type="entry name" value="Metallo-B-lactamas"/>
</dbReference>
<dbReference type="Pfam" id="PF00753">
    <property type="entry name" value="Lactamase_B"/>
    <property type="match status" value="1"/>
</dbReference>
<evidence type="ECO:0000313" key="2">
    <source>
        <dbReference type="EMBL" id="MFC4766722.1"/>
    </source>
</evidence>
<evidence type="ECO:0000259" key="1">
    <source>
        <dbReference type="SMART" id="SM00849"/>
    </source>
</evidence>
<dbReference type="Proteomes" id="UP001596002">
    <property type="component" value="Unassembled WGS sequence"/>
</dbReference>
<dbReference type="SMART" id="SM00849">
    <property type="entry name" value="Lactamase_B"/>
    <property type="match status" value="1"/>
</dbReference>
<dbReference type="Gene3D" id="3.60.15.10">
    <property type="entry name" value="Ribonuclease Z/Hydroxyacylglutathione hydrolase-like"/>
    <property type="match status" value="1"/>
</dbReference>
<dbReference type="Gene3D" id="3.30.70.20">
    <property type="match status" value="1"/>
</dbReference>
<dbReference type="PANTHER" id="PTHR42773">
    <property type="entry name" value="METALLO-BETA-LACTAMASE-RELATED"/>
    <property type="match status" value="1"/>
</dbReference>